<dbReference type="Proteomes" id="UP001417504">
    <property type="component" value="Unassembled WGS sequence"/>
</dbReference>
<reference evidence="1 2" key="1">
    <citation type="submission" date="2024-01" db="EMBL/GenBank/DDBJ databases">
        <title>Genome assemblies of Stephania.</title>
        <authorList>
            <person name="Yang L."/>
        </authorList>
    </citation>
    <scope>NUCLEOTIDE SEQUENCE [LARGE SCALE GENOMIC DNA]</scope>
    <source>
        <strain evidence="1">QJT</strain>
        <tissue evidence="1">Leaf</tissue>
    </source>
</reference>
<protein>
    <submittedName>
        <fullName evidence="1">Uncharacterized protein</fullName>
    </submittedName>
</protein>
<keyword evidence="2" id="KW-1185">Reference proteome</keyword>
<accession>A0AAP0KP11</accession>
<organism evidence="1 2">
    <name type="scientific">Stephania japonica</name>
    <dbReference type="NCBI Taxonomy" id="461633"/>
    <lineage>
        <taxon>Eukaryota</taxon>
        <taxon>Viridiplantae</taxon>
        <taxon>Streptophyta</taxon>
        <taxon>Embryophyta</taxon>
        <taxon>Tracheophyta</taxon>
        <taxon>Spermatophyta</taxon>
        <taxon>Magnoliopsida</taxon>
        <taxon>Ranunculales</taxon>
        <taxon>Menispermaceae</taxon>
        <taxon>Menispermoideae</taxon>
        <taxon>Cissampelideae</taxon>
        <taxon>Stephania</taxon>
    </lineage>
</organism>
<evidence type="ECO:0000313" key="2">
    <source>
        <dbReference type="Proteomes" id="UP001417504"/>
    </source>
</evidence>
<sequence>MLDELSIMDEYWSELEETLEVSLHESDIIIAQNEKDEARKKLKSFQKGWRNLKRRARKTNLWCW</sequence>
<evidence type="ECO:0000313" key="1">
    <source>
        <dbReference type="EMBL" id="KAK9156073.1"/>
    </source>
</evidence>
<proteinExistence type="predicted"/>
<dbReference type="EMBL" id="JBBNAE010000001">
    <property type="protein sequence ID" value="KAK9156073.1"/>
    <property type="molecule type" value="Genomic_DNA"/>
</dbReference>
<comment type="caution">
    <text evidence="1">The sequence shown here is derived from an EMBL/GenBank/DDBJ whole genome shotgun (WGS) entry which is preliminary data.</text>
</comment>
<dbReference type="AlphaFoldDB" id="A0AAP0KP11"/>
<name>A0AAP0KP11_9MAGN</name>
<gene>
    <name evidence="1" type="ORF">Sjap_003553</name>
</gene>